<dbReference type="Proteomes" id="UP000485058">
    <property type="component" value="Unassembled WGS sequence"/>
</dbReference>
<keyword evidence="2" id="KW-1185">Reference proteome</keyword>
<evidence type="ECO:0000313" key="2">
    <source>
        <dbReference type="Proteomes" id="UP000485058"/>
    </source>
</evidence>
<accession>A0A699Z5X3</accession>
<name>A0A699Z5X3_HAELA</name>
<organism evidence="1 2">
    <name type="scientific">Haematococcus lacustris</name>
    <name type="common">Green alga</name>
    <name type="synonym">Haematococcus pluvialis</name>
    <dbReference type="NCBI Taxonomy" id="44745"/>
    <lineage>
        <taxon>Eukaryota</taxon>
        <taxon>Viridiplantae</taxon>
        <taxon>Chlorophyta</taxon>
        <taxon>core chlorophytes</taxon>
        <taxon>Chlorophyceae</taxon>
        <taxon>CS clade</taxon>
        <taxon>Chlamydomonadales</taxon>
        <taxon>Haematococcaceae</taxon>
        <taxon>Haematococcus</taxon>
    </lineage>
</organism>
<sequence>MATNIVKNLVVISEIRNRSSLKKGYHEYLDSGSAGSFRHPKNTRPRRWSRLGLAFLGRLKLPALPLSTT</sequence>
<gene>
    <name evidence="1" type="ORF">HaLaN_14154</name>
</gene>
<evidence type="ECO:0000313" key="1">
    <source>
        <dbReference type="EMBL" id="GFH17501.1"/>
    </source>
</evidence>
<comment type="caution">
    <text evidence="1">The sequence shown here is derived from an EMBL/GenBank/DDBJ whole genome shotgun (WGS) entry which is preliminary data.</text>
</comment>
<proteinExistence type="predicted"/>
<reference evidence="1 2" key="1">
    <citation type="submission" date="2020-02" db="EMBL/GenBank/DDBJ databases">
        <title>Draft genome sequence of Haematococcus lacustris strain NIES-144.</title>
        <authorList>
            <person name="Morimoto D."/>
            <person name="Nakagawa S."/>
            <person name="Yoshida T."/>
            <person name="Sawayama S."/>
        </authorList>
    </citation>
    <scope>NUCLEOTIDE SEQUENCE [LARGE SCALE GENOMIC DNA]</scope>
    <source>
        <strain evidence="1 2">NIES-144</strain>
    </source>
</reference>
<protein>
    <submittedName>
        <fullName evidence="1">Uncharacterized protein</fullName>
    </submittedName>
</protein>
<dbReference type="EMBL" id="BLLF01001158">
    <property type="protein sequence ID" value="GFH17501.1"/>
    <property type="molecule type" value="Genomic_DNA"/>
</dbReference>
<dbReference type="AlphaFoldDB" id="A0A699Z5X3"/>